<proteinExistence type="predicted"/>
<dbReference type="RefSeq" id="WP_089789945.1">
    <property type="nucleotide sequence ID" value="NZ_FOIU01000001.1"/>
</dbReference>
<accession>A0A1I0MLU9</accession>
<reference evidence="3" key="1">
    <citation type="submission" date="2016-10" db="EMBL/GenBank/DDBJ databases">
        <authorList>
            <person name="Varghese N."/>
            <person name="Submissions S."/>
        </authorList>
    </citation>
    <scope>NUCLEOTIDE SEQUENCE [LARGE SCALE GENOMIC DNA]</scope>
    <source>
        <strain evidence="3">DSM 17724</strain>
    </source>
</reference>
<name>A0A1I0MLU9_9FLAO</name>
<dbReference type="Pfam" id="PF14082">
    <property type="entry name" value="SduA_C"/>
    <property type="match status" value="1"/>
</dbReference>
<sequence>MKINDFILRYSFANNYNKDGICRIRTFVNSHSKILVLITDLDTKNTSASVTNSIEAICKTLIEKYRMTETSIFIEHYEPSIGRNHIFDIIKLNKENNTEWESITYERVLELLECDDNEIGDMTLKNIELLEEIEQLRTLIAPHSELPDQLESQYILRQFEIEKNMISKNSLYELITKNSTETEFLNLLKNDLSFFAEIYASPNDSYVCFSEFPINNGFVDFMLLTGMSRMDVFLIEVKGADFNLLNKGNYKKFNYKIDTAANQIRDRLRYIHENITSFRNLVHDCREKAFNRDKLFNAFIGPEQDTLVDKNKDINIHNIVIGGRTQNDLEESYKRHNFESTFNLPFKLESWDTFYRKLRRK</sequence>
<protein>
    <recommendedName>
        <fullName evidence="1">Shedu protein SduA C-terminal domain-containing protein</fullName>
    </recommendedName>
</protein>
<gene>
    <name evidence="2" type="ORF">SAMN05421841_0042</name>
</gene>
<dbReference type="InterPro" id="IPR025359">
    <property type="entry name" value="SduA_C"/>
</dbReference>
<evidence type="ECO:0000259" key="1">
    <source>
        <dbReference type="Pfam" id="PF14082"/>
    </source>
</evidence>
<dbReference type="STRING" id="356305.SAMN05421841_0042"/>
<feature type="domain" description="Shedu protein SduA C-terminal" evidence="1">
    <location>
        <begin position="178"/>
        <end position="355"/>
    </location>
</feature>
<dbReference type="OrthoDB" id="2088338at2"/>
<dbReference type="EMBL" id="FOIU01000001">
    <property type="protein sequence ID" value="SEV88924.1"/>
    <property type="molecule type" value="Genomic_DNA"/>
</dbReference>
<evidence type="ECO:0000313" key="3">
    <source>
        <dbReference type="Proteomes" id="UP000199469"/>
    </source>
</evidence>
<dbReference type="Proteomes" id="UP000199469">
    <property type="component" value="Unassembled WGS sequence"/>
</dbReference>
<evidence type="ECO:0000313" key="2">
    <source>
        <dbReference type="EMBL" id="SEV88924.1"/>
    </source>
</evidence>
<dbReference type="AlphaFoldDB" id="A0A1I0MLU9"/>
<organism evidence="2 3">
    <name type="scientific">Chryseobacterium wanjuense</name>
    <dbReference type="NCBI Taxonomy" id="356305"/>
    <lineage>
        <taxon>Bacteria</taxon>
        <taxon>Pseudomonadati</taxon>
        <taxon>Bacteroidota</taxon>
        <taxon>Flavobacteriia</taxon>
        <taxon>Flavobacteriales</taxon>
        <taxon>Weeksellaceae</taxon>
        <taxon>Chryseobacterium group</taxon>
        <taxon>Chryseobacterium</taxon>
    </lineage>
</organism>
<keyword evidence="3" id="KW-1185">Reference proteome</keyword>